<dbReference type="CDD" id="cd16936">
    <property type="entry name" value="HATPase_RsbW-like"/>
    <property type="match status" value="1"/>
</dbReference>
<evidence type="ECO:0000313" key="4">
    <source>
        <dbReference type="Proteomes" id="UP000649739"/>
    </source>
</evidence>
<evidence type="ECO:0000256" key="1">
    <source>
        <dbReference type="ARBA" id="ARBA00022527"/>
    </source>
</evidence>
<keyword evidence="1" id="KW-0418">Kinase</keyword>
<dbReference type="InterPro" id="IPR003594">
    <property type="entry name" value="HATPase_dom"/>
</dbReference>
<dbReference type="GO" id="GO:0005524">
    <property type="term" value="F:ATP binding"/>
    <property type="evidence" value="ECO:0007669"/>
    <property type="project" value="UniProtKB-KW"/>
</dbReference>
<dbReference type="Pfam" id="PF13581">
    <property type="entry name" value="HATPase_c_2"/>
    <property type="match status" value="1"/>
</dbReference>
<dbReference type="SUPFAM" id="SSF55874">
    <property type="entry name" value="ATPase domain of HSP90 chaperone/DNA topoisomerase II/histidine kinase"/>
    <property type="match status" value="1"/>
</dbReference>
<comment type="caution">
    <text evidence="3">The sequence shown here is derived from an EMBL/GenBank/DDBJ whole genome shotgun (WGS) entry which is preliminary data.</text>
</comment>
<dbReference type="InterPro" id="IPR050267">
    <property type="entry name" value="Anti-sigma-factor_SerPK"/>
</dbReference>
<dbReference type="AlphaFoldDB" id="A0A8J3BHS0"/>
<evidence type="ECO:0000313" key="3">
    <source>
        <dbReference type="EMBL" id="GGK09081.1"/>
    </source>
</evidence>
<keyword evidence="4" id="KW-1185">Reference proteome</keyword>
<protein>
    <submittedName>
        <fullName evidence="3">ATP-binding protein</fullName>
    </submittedName>
</protein>
<keyword evidence="3" id="KW-0067">ATP-binding</keyword>
<dbReference type="EMBL" id="BMQB01000013">
    <property type="protein sequence ID" value="GGK09081.1"/>
    <property type="molecule type" value="Genomic_DNA"/>
</dbReference>
<dbReference type="Proteomes" id="UP000649739">
    <property type="component" value="Unassembled WGS sequence"/>
</dbReference>
<feature type="domain" description="Histidine kinase/HSP90-like ATPase" evidence="2">
    <location>
        <begin position="22"/>
        <end position="135"/>
    </location>
</feature>
<evidence type="ECO:0000259" key="2">
    <source>
        <dbReference type="Pfam" id="PF13581"/>
    </source>
</evidence>
<dbReference type="InterPro" id="IPR036890">
    <property type="entry name" value="HATPase_C_sf"/>
</dbReference>
<proteinExistence type="predicted"/>
<keyword evidence="1" id="KW-0808">Transferase</keyword>
<reference evidence="3" key="1">
    <citation type="journal article" date="2014" name="Int. J. Syst. Evol. Microbiol.">
        <title>Complete genome sequence of Corynebacterium casei LMG S-19264T (=DSM 44701T), isolated from a smear-ripened cheese.</title>
        <authorList>
            <consortium name="US DOE Joint Genome Institute (JGI-PGF)"/>
            <person name="Walter F."/>
            <person name="Albersmeier A."/>
            <person name="Kalinowski J."/>
            <person name="Ruckert C."/>
        </authorList>
    </citation>
    <scope>NUCLEOTIDE SEQUENCE</scope>
    <source>
        <strain evidence="3">JCM 3090</strain>
    </source>
</reference>
<dbReference type="PANTHER" id="PTHR35526:SF3">
    <property type="entry name" value="ANTI-SIGMA-F FACTOR RSBW"/>
    <property type="match status" value="1"/>
</dbReference>
<name>A0A8J3BHS0_9ACTN</name>
<keyword evidence="1" id="KW-0723">Serine/threonine-protein kinase</keyword>
<dbReference type="Gene3D" id="3.30.565.10">
    <property type="entry name" value="Histidine kinase-like ATPase, C-terminal domain"/>
    <property type="match status" value="1"/>
</dbReference>
<reference evidence="3" key="2">
    <citation type="submission" date="2020-09" db="EMBL/GenBank/DDBJ databases">
        <authorList>
            <person name="Sun Q."/>
            <person name="Ohkuma M."/>
        </authorList>
    </citation>
    <scope>NUCLEOTIDE SEQUENCE</scope>
    <source>
        <strain evidence="3">JCM 3090</strain>
    </source>
</reference>
<dbReference type="GO" id="GO:0004674">
    <property type="term" value="F:protein serine/threonine kinase activity"/>
    <property type="evidence" value="ECO:0007669"/>
    <property type="project" value="UniProtKB-KW"/>
</dbReference>
<sequence>MTMMAVAERAWCLVVPHHARGARVARHRLTAELTGAVDTPLLMDVVAVVAELVGNAIRHAEPLPGGVVRVAWRLAPADGDAVVEIRVTDGGSGAAVPRARAAEPEATGGRGLGIVAALADRWGVDRDGLGQSVWAELSALTATNRATPAG</sequence>
<dbReference type="PANTHER" id="PTHR35526">
    <property type="entry name" value="ANTI-SIGMA-F FACTOR RSBW-RELATED"/>
    <property type="match status" value="1"/>
</dbReference>
<keyword evidence="3" id="KW-0547">Nucleotide-binding</keyword>
<organism evidence="3 4">
    <name type="scientific">Pilimelia anulata</name>
    <dbReference type="NCBI Taxonomy" id="53371"/>
    <lineage>
        <taxon>Bacteria</taxon>
        <taxon>Bacillati</taxon>
        <taxon>Actinomycetota</taxon>
        <taxon>Actinomycetes</taxon>
        <taxon>Micromonosporales</taxon>
        <taxon>Micromonosporaceae</taxon>
        <taxon>Pilimelia</taxon>
    </lineage>
</organism>
<accession>A0A8J3BHS0</accession>
<gene>
    <name evidence="3" type="ORF">GCM10010123_43700</name>
</gene>